<protein>
    <submittedName>
        <fullName evidence="2">Uncharacterized protein</fullName>
    </submittedName>
</protein>
<dbReference type="AlphaFoldDB" id="A0AAP0LEW8"/>
<dbReference type="Proteomes" id="UP001420932">
    <property type="component" value="Unassembled WGS sequence"/>
</dbReference>
<comment type="caution">
    <text evidence="2">The sequence shown here is derived from an EMBL/GenBank/DDBJ whole genome shotgun (WGS) entry which is preliminary data.</text>
</comment>
<dbReference type="PANTHER" id="PTHR43213:SF4">
    <property type="entry name" value="7-METHYL-GTP PYROPHOSPHATASE"/>
    <property type="match status" value="1"/>
</dbReference>
<dbReference type="EMBL" id="JBBNAF010000001">
    <property type="protein sequence ID" value="KAK9169711.1"/>
    <property type="molecule type" value="Genomic_DNA"/>
</dbReference>
<keyword evidence="3" id="KW-1185">Reference proteome</keyword>
<dbReference type="Gene3D" id="3.90.950.10">
    <property type="match status" value="1"/>
</dbReference>
<evidence type="ECO:0000313" key="3">
    <source>
        <dbReference type="Proteomes" id="UP001420932"/>
    </source>
</evidence>
<evidence type="ECO:0000313" key="2">
    <source>
        <dbReference type="EMBL" id="KAK9169711.1"/>
    </source>
</evidence>
<dbReference type="InterPro" id="IPR003697">
    <property type="entry name" value="Maf-like"/>
</dbReference>
<reference evidence="2 3" key="1">
    <citation type="submission" date="2024-01" db="EMBL/GenBank/DDBJ databases">
        <title>Genome assemblies of Stephania.</title>
        <authorList>
            <person name="Yang L."/>
        </authorList>
    </citation>
    <scope>NUCLEOTIDE SEQUENCE [LARGE SCALE GENOMIC DNA]</scope>
    <source>
        <strain evidence="2">YNDBR</strain>
        <tissue evidence="2">Leaf</tissue>
    </source>
</reference>
<name>A0AAP0LEW8_9MAGN</name>
<keyword evidence="1" id="KW-0378">Hydrolase</keyword>
<dbReference type="SUPFAM" id="SSF52972">
    <property type="entry name" value="ITPase-like"/>
    <property type="match status" value="1"/>
</dbReference>
<accession>A0AAP0LEW8</accession>
<organism evidence="2 3">
    <name type="scientific">Stephania yunnanensis</name>
    <dbReference type="NCBI Taxonomy" id="152371"/>
    <lineage>
        <taxon>Eukaryota</taxon>
        <taxon>Viridiplantae</taxon>
        <taxon>Streptophyta</taxon>
        <taxon>Embryophyta</taxon>
        <taxon>Tracheophyta</taxon>
        <taxon>Spermatophyta</taxon>
        <taxon>Magnoliopsida</taxon>
        <taxon>Ranunculales</taxon>
        <taxon>Menispermaceae</taxon>
        <taxon>Menispermoideae</taxon>
        <taxon>Cissampelideae</taxon>
        <taxon>Stephania</taxon>
    </lineage>
</organism>
<dbReference type="GO" id="GO:0047429">
    <property type="term" value="F:nucleoside triphosphate diphosphatase activity"/>
    <property type="evidence" value="ECO:0007669"/>
    <property type="project" value="InterPro"/>
</dbReference>
<evidence type="ECO:0000256" key="1">
    <source>
        <dbReference type="ARBA" id="ARBA00022801"/>
    </source>
</evidence>
<dbReference type="InterPro" id="IPR029001">
    <property type="entry name" value="ITPase-like_fam"/>
</dbReference>
<dbReference type="PANTHER" id="PTHR43213">
    <property type="entry name" value="BIFUNCTIONAL DTTP/UTP PYROPHOSPHATASE/METHYLTRANSFERASE PROTEIN-RELATED"/>
    <property type="match status" value="1"/>
</dbReference>
<proteinExistence type="predicted"/>
<gene>
    <name evidence="2" type="ORF">Syun_001851</name>
</gene>
<sequence length="124" mass="14050">MALAEAKADGIISRLQTTDISERKDNQILLITADILLPKLMVISCQAEAIISRLQTVEYKMLDTEPTLLITADQVVVYEGKIREKPSGKEEARQFIKVYDMFSMNKPFAIRTQIIISTYLHPHA</sequence>